<keyword evidence="3" id="KW-1185">Reference proteome</keyword>
<sequence length="68" mass="8000">SIRAFVILVGYWNFTAFAFVSFSKSLKQFKIRRLVKTYDRYSIFTYIIIEDKSLSKIINGFENIFSAS</sequence>
<proteinExistence type="predicted"/>
<gene>
    <name evidence="2" type="ORF">V1477_001483</name>
</gene>
<evidence type="ECO:0000313" key="3">
    <source>
        <dbReference type="Proteomes" id="UP001607303"/>
    </source>
</evidence>
<keyword evidence="1" id="KW-1133">Transmembrane helix</keyword>
<organism evidence="2 3">
    <name type="scientific">Vespula maculifrons</name>
    <name type="common">Eastern yellow jacket</name>
    <name type="synonym">Wasp</name>
    <dbReference type="NCBI Taxonomy" id="7453"/>
    <lineage>
        <taxon>Eukaryota</taxon>
        <taxon>Metazoa</taxon>
        <taxon>Ecdysozoa</taxon>
        <taxon>Arthropoda</taxon>
        <taxon>Hexapoda</taxon>
        <taxon>Insecta</taxon>
        <taxon>Pterygota</taxon>
        <taxon>Neoptera</taxon>
        <taxon>Endopterygota</taxon>
        <taxon>Hymenoptera</taxon>
        <taxon>Apocrita</taxon>
        <taxon>Aculeata</taxon>
        <taxon>Vespoidea</taxon>
        <taxon>Vespidae</taxon>
        <taxon>Vespinae</taxon>
        <taxon>Vespula</taxon>
    </lineage>
</organism>
<comment type="caution">
    <text evidence="2">The sequence shown here is derived from an EMBL/GenBank/DDBJ whole genome shotgun (WGS) entry which is preliminary data.</text>
</comment>
<feature type="non-terminal residue" evidence="2">
    <location>
        <position position="1"/>
    </location>
</feature>
<dbReference type="Proteomes" id="UP001607303">
    <property type="component" value="Unassembled WGS sequence"/>
</dbReference>
<reference evidence="2 3" key="1">
    <citation type="journal article" date="2024" name="Ann. Entomol. Soc. Am.">
        <title>Genomic analyses of the southern and eastern yellowjacket wasps (Hymenoptera: Vespidae) reveal evolutionary signatures of social life.</title>
        <authorList>
            <person name="Catto M.A."/>
            <person name="Caine P.B."/>
            <person name="Orr S.E."/>
            <person name="Hunt B.G."/>
            <person name="Goodisman M.A.D."/>
        </authorList>
    </citation>
    <scope>NUCLEOTIDE SEQUENCE [LARGE SCALE GENOMIC DNA]</scope>
    <source>
        <strain evidence="2">232</strain>
        <tissue evidence="2">Head and thorax</tissue>
    </source>
</reference>
<feature type="transmembrane region" description="Helical" evidence="1">
    <location>
        <begin position="6"/>
        <end position="26"/>
    </location>
</feature>
<dbReference type="EMBL" id="JAYRBN010000019">
    <property type="protein sequence ID" value="KAL2750279.1"/>
    <property type="molecule type" value="Genomic_DNA"/>
</dbReference>
<name>A0ABD2CYR1_VESMC</name>
<accession>A0ABD2CYR1</accession>
<dbReference type="AlphaFoldDB" id="A0ABD2CYR1"/>
<protein>
    <submittedName>
        <fullName evidence="2">Uncharacterized protein</fullName>
    </submittedName>
</protein>
<keyword evidence="1" id="KW-0472">Membrane</keyword>
<evidence type="ECO:0000256" key="1">
    <source>
        <dbReference type="SAM" id="Phobius"/>
    </source>
</evidence>
<evidence type="ECO:0000313" key="2">
    <source>
        <dbReference type="EMBL" id="KAL2750279.1"/>
    </source>
</evidence>
<keyword evidence="1" id="KW-0812">Transmembrane</keyword>